<dbReference type="AlphaFoldDB" id="A0A432YII5"/>
<dbReference type="Proteomes" id="UP000288361">
    <property type="component" value="Unassembled WGS sequence"/>
</dbReference>
<feature type="region of interest" description="Disordered" evidence="1">
    <location>
        <begin position="1"/>
        <end position="23"/>
    </location>
</feature>
<protein>
    <recommendedName>
        <fullName evidence="2">DUF5801 domain-containing protein</fullName>
    </recommendedName>
</protein>
<feature type="domain" description="DUF5801" evidence="2">
    <location>
        <begin position="364"/>
        <end position="468"/>
    </location>
</feature>
<evidence type="ECO:0000313" key="3">
    <source>
        <dbReference type="EMBL" id="RUO60708.1"/>
    </source>
</evidence>
<name>A0A432YII5_9GAMM</name>
<dbReference type="Pfam" id="PF19116">
    <property type="entry name" value="DUF5801"/>
    <property type="match status" value="1"/>
</dbReference>
<evidence type="ECO:0000259" key="2">
    <source>
        <dbReference type="Pfam" id="PF19116"/>
    </source>
</evidence>
<dbReference type="InterPro" id="IPR043824">
    <property type="entry name" value="DUF5801"/>
</dbReference>
<comment type="caution">
    <text evidence="3">The sequence shown here is derived from an EMBL/GenBank/DDBJ whole genome shotgun (WGS) entry which is preliminary data.</text>
</comment>
<gene>
    <name evidence="3" type="ORF">CWI73_11705</name>
</gene>
<accession>A0A432YII5</accession>
<sequence length="522" mass="55351">MVVSSSDAAGNTVNSTATSTHTVISSGTTVALSENTIFDGNAVGEGTFTISGESDNLNLSLQGKNGLTSQGEPVQWSWDASSGTLTGHTGNIDEPVLTIELNSPTGGSNEWSYEVTLQEALDHPVPDVEDILSVPFEVVLDGEVAETIQIDVTDDSPTTETVPVTSVELENMPDVLLGEVSFTGSGSAQALERSGVTVTAKGFANDYNTDLEDDKVNLSSDGIGVDSGYSGPWWWPNPDEHGHPLENEVEYRMTDSGKGVSEQLIFDLGDKVAYGASIEFSKMYGGELETGVARFYRDGELIAEQHFTSDATSGDYAEYFNVQEGGFDQITIEATDNGNRSDSDNSDLTVKSITFTGAADEQAIASANGQIDYDAGADGLGELGLLSFDSDLYNGEGQRINVELDGANRLIGRVEGSDEIAFEVLLTPSNGKWEFYQYQTVQEPTGDGVVEFTYQVEDGDGDTAIGSFGIEPATVSAGVSIESVSAVTESGVDAIDAVWGVLMMPNLVLPVSLLIDSMRVRL</sequence>
<evidence type="ECO:0000313" key="4">
    <source>
        <dbReference type="Proteomes" id="UP000288361"/>
    </source>
</evidence>
<proteinExistence type="predicted"/>
<dbReference type="EMBL" id="PIQA01000014">
    <property type="protein sequence ID" value="RUO60708.1"/>
    <property type="molecule type" value="Genomic_DNA"/>
</dbReference>
<evidence type="ECO:0000256" key="1">
    <source>
        <dbReference type="SAM" id="MobiDB-lite"/>
    </source>
</evidence>
<organism evidence="3 4">
    <name type="scientific">Idiomarina piscisalsi</name>
    <dbReference type="NCBI Taxonomy" id="1096243"/>
    <lineage>
        <taxon>Bacteria</taxon>
        <taxon>Pseudomonadati</taxon>
        <taxon>Pseudomonadota</taxon>
        <taxon>Gammaproteobacteria</taxon>
        <taxon>Alteromonadales</taxon>
        <taxon>Idiomarinaceae</taxon>
        <taxon>Idiomarina</taxon>
    </lineage>
</organism>
<reference evidence="3 4" key="1">
    <citation type="journal article" date="2011" name="Front. Microbiol.">
        <title>Genomic signatures of strain selection and enhancement in Bacillus atrophaeus var. globigii, a historical biowarfare simulant.</title>
        <authorList>
            <person name="Gibbons H.S."/>
            <person name="Broomall S.M."/>
            <person name="McNew L.A."/>
            <person name="Daligault H."/>
            <person name="Chapman C."/>
            <person name="Bruce D."/>
            <person name="Karavis M."/>
            <person name="Krepps M."/>
            <person name="McGregor P.A."/>
            <person name="Hong C."/>
            <person name="Park K.H."/>
            <person name="Akmal A."/>
            <person name="Feldman A."/>
            <person name="Lin J.S."/>
            <person name="Chang W.E."/>
            <person name="Higgs B.W."/>
            <person name="Demirev P."/>
            <person name="Lindquist J."/>
            <person name="Liem A."/>
            <person name="Fochler E."/>
            <person name="Read T.D."/>
            <person name="Tapia R."/>
            <person name="Johnson S."/>
            <person name="Bishop-Lilly K.A."/>
            <person name="Detter C."/>
            <person name="Han C."/>
            <person name="Sozhamannan S."/>
            <person name="Rosenzweig C.N."/>
            <person name="Skowronski E.W."/>
        </authorList>
    </citation>
    <scope>NUCLEOTIDE SEQUENCE [LARGE SCALE GENOMIC DNA]</scope>
    <source>
        <strain evidence="3 4">TPS4-2</strain>
    </source>
</reference>